<dbReference type="Proteomes" id="UP001595555">
    <property type="component" value="Unassembled WGS sequence"/>
</dbReference>
<keyword evidence="3" id="KW-0378">Hydrolase</keyword>
<keyword evidence="2" id="KW-0540">Nuclease</keyword>
<keyword evidence="7" id="KW-1185">Reference proteome</keyword>
<evidence type="ECO:0000313" key="7">
    <source>
        <dbReference type="Proteomes" id="UP001595555"/>
    </source>
</evidence>
<organism evidence="6 7">
    <name type="scientific">Cellvibrio fontiphilus</name>
    <dbReference type="NCBI Taxonomy" id="1815559"/>
    <lineage>
        <taxon>Bacteria</taxon>
        <taxon>Pseudomonadati</taxon>
        <taxon>Pseudomonadota</taxon>
        <taxon>Gammaproteobacteria</taxon>
        <taxon>Cellvibrionales</taxon>
        <taxon>Cellvibrionaceae</taxon>
        <taxon>Cellvibrio</taxon>
    </lineage>
</organism>
<dbReference type="PANTHER" id="PTHR30231:SF37">
    <property type="entry name" value="EXODEOXYRIBONUCLEASE 10"/>
    <property type="match status" value="1"/>
</dbReference>
<comment type="catalytic activity">
    <reaction evidence="4">
        <text>DNA(n) + a 2'-deoxyribonucleoside 5'-triphosphate = DNA(n+1) + diphosphate</text>
        <dbReference type="Rhea" id="RHEA:22508"/>
        <dbReference type="Rhea" id="RHEA-COMP:17339"/>
        <dbReference type="Rhea" id="RHEA-COMP:17340"/>
        <dbReference type="ChEBI" id="CHEBI:33019"/>
        <dbReference type="ChEBI" id="CHEBI:61560"/>
        <dbReference type="ChEBI" id="CHEBI:173112"/>
        <dbReference type="EC" id="2.7.7.7"/>
    </reaction>
</comment>
<dbReference type="InterPro" id="IPR006054">
    <property type="entry name" value="DnaQ"/>
</dbReference>
<feature type="domain" description="Exonuclease" evidence="5">
    <location>
        <begin position="13"/>
        <end position="180"/>
    </location>
</feature>
<evidence type="ECO:0000313" key="6">
    <source>
        <dbReference type="EMBL" id="MFC3116377.1"/>
    </source>
</evidence>
<comment type="caution">
    <text evidence="6">The sequence shown here is derived from an EMBL/GenBank/DDBJ whole genome shotgun (WGS) entry which is preliminary data.</text>
</comment>
<keyword evidence="3" id="KW-0269">Exonuclease</keyword>
<dbReference type="SUPFAM" id="SSF53098">
    <property type="entry name" value="Ribonuclease H-like"/>
    <property type="match status" value="1"/>
</dbReference>
<dbReference type="Gene3D" id="3.30.420.10">
    <property type="entry name" value="Ribonuclease H-like superfamily/Ribonuclease H"/>
    <property type="match status" value="1"/>
</dbReference>
<evidence type="ECO:0000256" key="2">
    <source>
        <dbReference type="ARBA" id="ARBA00022722"/>
    </source>
</evidence>
<dbReference type="NCBIfam" id="TIGR00573">
    <property type="entry name" value="dnaq"/>
    <property type="match status" value="1"/>
</dbReference>
<dbReference type="EMBL" id="JBHRTF010000004">
    <property type="protein sequence ID" value="MFC3116377.1"/>
    <property type="molecule type" value="Genomic_DNA"/>
</dbReference>
<dbReference type="RefSeq" id="WP_378119561.1">
    <property type="nucleotide sequence ID" value="NZ_JBHRTF010000004.1"/>
</dbReference>
<reference evidence="7" key="1">
    <citation type="journal article" date="2019" name="Int. J. Syst. Evol. Microbiol.">
        <title>The Global Catalogue of Microorganisms (GCM) 10K type strain sequencing project: providing services to taxonomists for standard genome sequencing and annotation.</title>
        <authorList>
            <consortium name="The Broad Institute Genomics Platform"/>
            <consortium name="The Broad Institute Genome Sequencing Center for Infectious Disease"/>
            <person name="Wu L."/>
            <person name="Ma J."/>
        </authorList>
    </citation>
    <scope>NUCLEOTIDE SEQUENCE [LARGE SCALE GENOMIC DNA]</scope>
    <source>
        <strain evidence="7">KCTC 52237</strain>
    </source>
</reference>
<evidence type="ECO:0000256" key="1">
    <source>
        <dbReference type="ARBA" id="ARBA00012417"/>
    </source>
</evidence>
<proteinExistence type="predicted"/>
<dbReference type="EC" id="2.7.7.7" evidence="1"/>
<dbReference type="InterPro" id="IPR036397">
    <property type="entry name" value="RNaseH_sf"/>
</dbReference>
<accession>A0ABV7FJL3</accession>
<dbReference type="Pfam" id="PF00929">
    <property type="entry name" value="RNase_T"/>
    <property type="match status" value="1"/>
</dbReference>
<gene>
    <name evidence="6" type="ORF">ACFODX_12465</name>
</gene>
<evidence type="ECO:0000256" key="4">
    <source>
        <dbReference type="ARBA" id="ARBA00049244"/>
    </source>
</evidence>
<evidence type="ECO:0000256" key="3">
    <source>
        <dbReference type="ARBA" id="ARBA00022839"/>
    </source>
</evidence>
<name>A0ABV7FJL3_9GAMM</name>
<dbReference type="InterPro" id="IPR012337">
    <property type="entry name" value="RNaseH-like_sf"/>
</dbReference>
<protein>
    <recommendedName>
        <fullName evidence="1">DNA-directed DNA polymerase</fullName>
        <ecNumber evidence="1">2.7.7.7</ecNumber>
    </recommendedName>
</protein>
<sequence>MTISAAQHRSAASLVVFDFETTGLSPDMGDRAIEIGAVLIENGKITARFQQLMNPGIRIPVFIENLTGISNTMVKEANSNAQVMGEFYDFIAGQNLVAHNASFDERFLRAEFKRIKKYCPAGIACSLLAARRILQQAPNHQLATLAAYKQLPSEGIYHRALADAEVTAHLWLSLLAELETQHALYDLSFGFMQQLTKTPKHQLPKLYAKHQAGIAYV</sequence>
<dbReference type="CDD" id="cd06127">
    <property type="entry name" value="DEDDh"/>
    <property type="match status" value="1"/>
</dbReference>
<evidence type="ECO:0000259" key="5">
    <source>
        <dbReference type="SMART" id="SM00479"/>
    </source>
</evidence>
<dbReference type="SMART" id="SM00479">
    <property type="entry name" value="EXOIII"/>
    <property type="match status" value="1"/>
</dbReference>
<dbReference type="InterPro" id="IPR013520">
    <property type="entry name" value="Ribonucl_H"/>
</dbReference>
<dbReference type="PANTHER" id="PTHR30231">
    <property type="entry name" value="DNA POLYMERASE III SUBUNIT EPSILON"/>
    <property type="match status" value="1"/>
</dbReference>